<feature type="region of interest" description="Disordered" evidence="1">
    <location>
        <begin position="1"/>
        <end position="106"/>
    </location>
</feature>
<feature type="compositionally biased region" description="Polar residues" evidence="1">
    <location>
        <begin position="68"/>
        <end position="104"/>
    </location>
</feature>
<name>A0A1I2JA28_9ACTN</name>
<protein>
    <submittedName>
        <fullName evidence="2">Uncharacterized protein</fullName>
    </submittedName>
</protein>
<proteinExistence type="predicted"/>
<feature type="compositionally biased region" description="Basic and acidic residues" evidence="1">
    <location>
        <begin position="37"/>
        <end position="46"/>
    </location>
</feature>
<sequence length="238" mass="25177">MFDDHRRFTAARRTTADTPRTRSTAGDPQGAGPGREQPPDRPERAHLRMLQLTPPRGEPGCLPRLIGTASSARSSTGPGSNRGMSSRGPTFSSGQDLSHTSCDSHSLRRVPVARSAAAGRAGQASAFARHCSWVTPDGSASIRAANCCAAAVHWLTSPWASSVPAAANASLPSRSAPLRSGLWPGPPPERRNRATALCAAPERVLVATGRQPVTYWCSPGMVSVPPNWPAWTTFTLVK</sequence>
<reference evidence="2 3" key="1">
    <citation type="submission" date="2016-10" db="EMBL/GenBank/DDBJ databases">
        <authorList>
            <person name="de Groot N.N."/>
        </authorList>
    </citation>
    <scope>NUCLEOTIDE SEQUENCE [LARGE SCALE GENOMIC DNA]</scope>
    <source>
        <strain evidence="2 3">OK461</strain>
    </source>
</reference>
<dbReference type="Proteomes" id="UP000181942">
    <property type="component" value="Unassembled WGS sequence"/>
</dbReference>
<accession>A0A1I2JA28</accession>
<evidence type="ECO:0000313" key="2">
    <source>
        <dbReference type="EMBL" id="SFF50683.1"/>
    </source>
</evidence>
<evidence type="ECO:0000256" key="1">
    <source>
        <dbReference type="SAM" id="MobiDB-lite"/>
    </source>
</evidence>
<evidence type="ECO:0000313" key="3">
    <source>
        <dbReference type="Proteomes" id="UP000181942"/>
    </source>
</evidence>
<gene>
    <name evidence="2" type="ORF">SAMN02787118_107385</name>
</gene>
<feature type="compositionally biased region" description="Low complexity" evidence="1">
    <location>
        <begin position="11"/>
        <end position="25"/>
    </location>
</feature>
<organism evidence="2 3">
    <name type="scientific">Streptomyces mirabilis</name>
    <dbReference type="NCBI Taxonomy" id="68239"/>
    <lineage>
        <taxon>Bacteria</taxon>
        <taxon>Bacillati</taxon>
        <taxon>Actinomycetota</taxon>
        <taxon>Actinomycetes</taxon>
        <taxon>Kitasatosporales</taxon>
        <taxon>Streptomycetaceae</taxon>
        <taxon>Streptomyces</taxon>
    </lineage>
</organism>
<dbReference type="AlphaFoldDB" id="A0A1I2JA28"/>
<dbReference type="EMBL" id="FONR01000007">
    <property type="protein sequence ID" value="SFF50683.1"/>
    <property type="molecule type" value="Genomic_DNA"/>
</dbReference>